<dbReference type="GO" id="GO:0004632">
    <property type="term" value="F:phosphopantothenate--cysteine ligase activity"/>
    <property type="evidence" value="ECO:0007669"/>
    <property type="project" value="UniProtKB-ARBA"/>
</dbReference>
<dbReference type="PANTHER" id="PTHR12290">
    <property type="entry name" value="CORNICHON-RELATED"/>
    <property type="match status" value="1"/>
</dbReference>
<dbReference type="CTD" id="79717"/>
<dbReference type="Pfam" id="PF04127">
    <property type="entry name" value="DFP"/>
    <property type="match status" value="2"/>
</dbReference>
<dbReference type="RefSeq" id="XP_034280171.1">
    <property type="nucleotide sequence ID" value="XM_034424280.1"/>
</dbReference>
<evidence type="ECO:0000313" key="9">
    <source>
        <dbReference type="Proteomes" id="UP001652622"/>
    </source>
</evidence>
<dbReference type="OMA" id="LERYQHH"/>
<keyword evidence="9" id="KW-1185">Reference proteome</keyword>
<dbReference type="EC" id="6.3.2.51" evidence="5"/>
<dbReference type="Gene3D" id="3.40.50.10300">
    <property type="entry name" value="CoaB-like"/>
    <property type="match status" value="1"/>
</dbReference>
<evidence type="ECO:0000256" key="3">
    <source>
        <dbReference type="ARBA" id="ARBA00052332"/>
    </source>
</evidence>
<comment type="similarity">
    <text evidence="1">Belongs to the PPC synthetase family.</text>
</comment>
<dbReference type="GeneID" id="117669661"/>
<evidence type="ECO:0000256" key="4">
    <source>
        <dbReference type="ARBA" id="ARBA00060296"/>
    </source>
</evidence>
<evidence type="ECO:0000256" key="7">
    <source>
        <dbReference type="ARBA" id="ARBA00080986"/>
    </source>
</evidence>
<accession>A0A6P9CM36</accession>
<name>A0A6P9CM36_PANGU</name>
<feature type="domain" description="DNA/pantothenate metabolism flavoprotein C-terminal" evidence="8">
    <location>
        <begin position="38"/>
        <end position="83"/>
    </location>
</feature>
<evidence type="ECO:0000256" key="1">
    <source>
        <dbReference type="ARBA" id="ARBA00005703"/>
    </source>
</evidence>
<evidence type="ECO:0000256" key="6">
    <source>
        <dbReference type="ARBA" id="ARBA00068949"/>
    </source>
</evidence>
<dbReference type="OrthoDB" id="70224at2759"/>
<dbReference type="KEGG" id="pgut:117669661"/>
<keyword evidence="10" id="KW-0436">Ligase</keyword>
<evidence type="ECO:0000256" key="5">
    <source>
        <dbReference type="ARBA" id="ARBA00066585"/>
    </source>
</evidence>
<dbReference type="FunFam" id="3.40.50.10300:FF:000002">
    <property type="entry name" value="Phosphopantothenate--cysteine ligase 2"/>
    <property type="match status" value="1"/>
</dbReference>
<comment type="function">
    <text evidence="4">Catalyzes the second step in the biosynthesis of coenzyme A from vitamin B5, where cysteine is conjugated to 4'-phosphopantothenate to form 4-phosphopantothenoylcysteine. Has a preference for ATP over CTP as a cosubstrate.</text>
</comment>
<evidence type="ECO:0000313" key="10">
    <source>
        <dbReference type="RefSeq" id="XP_034280171.1"/>
    </source>
</evidence>
<organism evidence="9 10">
    <name type="scientific">Pantherophis guttatus</name>
    <name type="common">Corn snake</name>
    <name type="synonym">Elaphe guttata</name>
    <dbReference type="NCBI Taxonomy" id="94885"/>
    <lineage>
        <taxon>Eukaryota</taxon>
        <taxon>Metazoa</taxon>
        <taxon>Chordata</taxon>
        <taxon>Craniata</taxon>
        <taxon>Vertebrata</taxon>
        <taxon>Euteleostomi</taxon>
        <taxon>Lepidosauria</taxon>
        <taxon>Squamata</taxon>
        <taxon>Bifurcata</taxon>
        <taxon>Unidentata</taxon>
        <taxon>Episquamata</taxon>
        <taxon>Toxicofera</taxon>
        <taxon>Serpentes</taxon>
        <taxon>Colubroidea</taxon>
        <taxon>Colubridae</taxon>
        <taxon>Colubrinae</taxon>
        <taxon>Pantherophis</taxon>
    </lineage>
</organism>
<evidence type="ECO:0000259" key="8">
    <source>
        <dbReference type="Pfam" id="PF04127"/>
    </source>
</evidence>
<comment type="catalytic activity">
    <reaction evidence="3">
        <text>(R)-4'-phosphopantothenate + L-cysteine + CTP = N-[(R)-4-phosphopantothenoyl]-L-cysteine + CMP + diphosphate + H(+)</text>
        <dbReference type="Rhea" id="RHEA:19397"/>
        <dbReference type="ChEBI" id="CHEBI:10986"/>
        <dbReference type="ChEBI" id="CHEBI:15378"/>
        <dbReference type="ChEBI" id="CHEBI:33019"/>
        <dbReference type="ChEBI" id="CHEBI:35235"/>
        <dbReference type="ChEBI" id="CHEBI:37563"/>
        <dbReference type="ChEBI" id="CHEBI:59458"/>
        <dbReference type="ChEBI" id="CHEBI:60377"/>
    </reaction>
    <physiologicalReaction direction="left-to-right" evidence="3">
        <dbReference type="Rhea" id="RHEA:19398"/>
    </physiologicalReaction>
</comment>
<dbReference type="InParanoid" id="A0A6P9CM36"/>
<evidence type="ECO:0000256" key="2">
    <source>
        <dbReference type="ARBA" id="ARBA00051127"/>
    </source>
</evidence>
<dbReference type="Proteomes" id="UP001652622">
    <property type="component" value="Unplaced"/>
</dbReference>
<reference evidence="10" key="1">
    <citation type="submission" date="2025-08" db="UniProtKB">
        <authorList>
            <consortium name="RefSeq"/>
        </authorList>
    </citation>
    <scope>IDENTIFICATION</scope>
    <source>
        <tissue evidence="10">Blood</tissue>
    </source>
</reference>
<gene>
    <name evidence="10" type="primary">PPCS</name>
</gene>
<dbReference type="InterPro" id="IPR007085">
    <property type="entry name" value="DNA/pantothenate-metab_flavo_C"/>
</dbReference>
<dbReference type="FunCoup" id="A0A6P9CM36">
    <property type="interactions" value="884"/>
</dbReference>
<comment type="catalytic activity">
    <reaction evidence="2">
        <text>(R)-4'-phosphopantothenate + L-cysteine + ATP = N-[(R)-4-phosphopantothenoyl]-L-cysteine + AMP + diphosphate + H(+)</text>
        <dbReference type="Rhea" id="RHEA:25156"/>
        <dbReference type="ChEBI" id="CHEBI:10986"/>
        <dbReference type="ChEBI" id="CHEBI:15378"/>
        <dbReference type="ChEBI" id="CHEBI:30616"/>
        <dbReference type="ChEBI" id="CHEBI:33019"/>
        <dbReference type="ChEBI" id="CHEBI:35235"/>
        <dbReference type="ChEBI" id="CHEBI:59458"/>
        <dbReference type="ChEBI" id="CHEBI:456215"/>
        <dbReference type="EC" id="6.3.2.51"/>
    </reaction>
    <physiologicalReaction direction="left-to-right" evidence="2">
        <dbReference type="Rhea" id="RHEA:25157"/>
    </physiologicalReaction>
</comment>
<sequence>MAAAGTMAASWEREAAAEAEGRVRAWAEAQRAGGRRVALVTSGGTQVPLEARAVRFLENFSSGRRGAASAERLAAAGYSVCFLHRARSAFPWARVLPPPGPALLDLLRVHEEDGEVRVRDGALPTLLPALRAYGRARDDGAFLSLEFAGLAEYLALLRAAARALAPLGSNAMFYLAAAVSDFYIPPSEMPEHKIQSSDGPLQITMKMVPKMLSPLVKEWAPEAFVISFKLETDPSILVEKARQALAKYNHQVVIANALDTRRTAVIVVTKYSETPLSISEEEIAQGIEIEDKIVGHLVSQHRAFMEK</sequence>
<dbReference type="InterPro" id="IPR035929">
    <property type="entry name" value="CoaB-like_sf"/>
</dbReference>
<proteinExistence type="inferred from homology"/>
<feature type="domain" description="DNA/pantothenate metabolism flavoprotein C-terminal" evidence="8">
    <location>
        <begin position="168"/>
        <end position="263"/>
    </location>
</feature>
<dbReference type="SUPFAM" id="SSF102645">
    <property type="entry name" value="CoaB-like"/>
    <property type="match status" value="1"/>
</dbReference>
<dbReference type="GO" id="GO:0015937">
    <property type="term" value="P:coenzyme A biosynthetic process"/>
    <property type="evidence" value="ECO:0007669"/>
    <property type="project" value="UniProtKB-ARBA"/>
</dbReference>
<dbReference type="AlphaFoldDB" id="A0A6P9CM36"/>
<protein>
    <recommendedName>
        <fullName evidence="6">Phosphopantothenate--cysteine ligase</fullName>
        <ecNumber evidence="5">6.3.2.51</ecNumber>
    </recommendedName>
    <alternativeName>
        <fullName evidence="7">Phosphopantothenoylcysteine synthetase</fullName>
    </alternativeName>
</protein>